<sequence>MTFPAFSALKRSRLRAAALGALASAALLASGGAAKAADPEFLTIGGGPSGGVFNVVATGLGDLLRKEFPNSLVDVQPGGSGPNLLRVSSGEADLGITSANNAWDAWNGRDPAKPESPIRNVRGLMTFFPSAIQIWVDANSDIRKLEDLKGKQMSAGQPGQTSWNAFVNLLDVYGMKIEDIEANGGQLHKLSWAESHKALRNGQLDAVMWVSLYPHTTVLENETARPMRALSLDEGKVDAYLAKHGGGFEKVTLPAGLYGGQKEPATTVGTKTFLFANEKMPDEVAYRVVSTIWKNLSQFQRAHSLLKYMEADTVGKGMLVPIHPGAKKFFDEQAIAYSESKLN</sequence>
<feature type="signal peptide" evidence="1">
    <location>
        <begin position="1"/>
        <end position="36"/>
    </location>
</feature>
<dbReference type="RefSeq" id="WP_269333812.1">
    <property type="nucleotide sequence ID" value="NZ_JAMZFT010000004.1"/>
</dbReference>
<gene>
    <name evidence="2" type="ORF">NJQ99_15625</name>
</gene>
<protein>
    <submittedName>
        <fullName evidence="2">TAXI family TRAP transporter solute-binding subunit</fullName>
    </submittedName>
</protein>
<dbReference type="NCBIfam" id="TIGR02122">
    <property type="entry name" value="TRAP_TAXI"/>
    <property type="match status" value="1"/>
</dbReference>
<evidence type="ECO:0000313" key="3">
    <source>
        <dbReference type="Proteomes" id="UP001055804"/>
    </source>
</evidence>
<dbReference type="SUPFAM" id="SSF53850">
    <property type="entry name" value="Periplasmic binding protein-like II"/>
    <property type="match status" value="1"/>
</dbReference>
<dbReference type="Proteomes" id="UP001055804">
    <property type="component" value="Unassembled WGS sequence"/>
</dbReference>
<reference evidence="2" key="1">
    <citation type="submission" date="2022-06" db="EMBL/GenBank/DDBJ databases">
        <title>Isolation and Genomics of Futiania mangrovii gen. nov., sp. nov., a Rare and Metabolically-versatile member in the Class Alphaproteobacteria.</title>
        <authorList>
            <person name="Liu L."/>
            <person name="Huang W.-C."/>
            <person name="Pan J."/>
            <person name="Li J."/>
            <person name="Huang Y."/>
            <person name="Du H."/>
            <person name="Liu Y."/>
            <person name="Li M."/>
        </authorList>
    </citation>
    <scope>NUCLEOTIDE SEQUENCE</scope>
    <source>
        <strain evidence="2">FT118</strain>
    </source>
</reference>
<keyword evidence="1" id="KW-0732">Signal</keyword>
<name>A0A9J6PJ93_9PROT</name>
<organism evidence="2 3">
    <name type="scientific">Futiania mangrovi</name>
    <dbReference type="NCBI Taxonomy" id="2959716"/>
    <lineage>
        <taxon>Bacteria</taxon>
        <taxon>Pseudomonadati</taxon>
        <taxon>Pseudomonadota</taxon>
        <taxon>Alphaproteobacteria</taxon>
        <taxon>Futianiales</taxon>
        <taxon>Futianiaceae</taxon>
        <taxon>Futiania</taxon>
    </lineage>
</organism>
<dbReference type="PANTHER" id="PTHR42941:SF1">
    <property type="entry name" value="SLL1037 PROTEIN"/>
    <property type="match status" value="1"/>
</dbReference>
<keyword evidence="3" id="KW-1185">Reference proteome</keyword>
<dbReference type="InterPro" id="IPR011852">
    <property type="entry name" value="TRAP_TAXI"/>
</dbReference>
<accession>A0A9J6PJ93</accession>
<dbReference type="Gene3D" id="3.40.190.10">
    <property type="entry name" value="Periplasmic binding protein-like II"/>
    <property type="match status" value="2"/>
</dbReference>
<dbReference type="CDD" id="cd13520">
    <property type="entry name" value="PBP2_TAXI_TRAP"/>
    <property type="match status" value="1"/>
</dbReference>
<dbReference type="EMBL" id="JAMZFT010000004">
    <property type="protein sequence ID" value="MCP1337851.1"/>
    <property type="molecule type" value="Genomic_DNA"/>
</dbReference>
<evidence type="ECO:0000256" key="1">
    <source>
        <dbReference type="SAM" id="SignalP"/>
    </source>
</evidence>
<proteinExistence type="predicted"/>
<evidence type="ECO:0000313" key="2">
    <source>
        <dbReference type="EMBL" id="MCP1337851.1"/>
    </source>
</evidence>
<dbReference type="AlphaFoldDB" id="A0A9J6PJ93"/>
<comment type="caution">
    <text evidence="2">The sequence shown here is derived from an EMBL/GenBank/DDBJ whole genome shotgun (WGS) entry which is preliminary data.</text>
</comment>
<feature type="chain" id="PRO_5039945436" evidence="1">
    <location>
        <begin position="37"/>
        <end position="343"/>
    </location>
</feature>
<dbReference type="PANTHER" id="PTHR42941">
    <property type="entry name" value="SLL1037 PROTEIN"/>
    <property type="match status" value="1"/>
</dbReference>
<dbReference type="Pfam" id="PF16868">
    <property type="entry name" value="NMT1_3"/>
    <property type="match status" value="1"/>
</dbReference>